<comment type="catalytic activity">
    <reaction evidence="1 8">
        <text>[phosphatase 2A protein]-C-terminal L-leucine + S-adenosyl-L-methionine = [phosphatase 2A protein]-C-terminal L-leucine methyl ester + S-adenosyl-L-homocysteine</text>
        <dbReference type="Rhea" id="RHEA:48544"/>
        <dbReference type="Rhea" id="RHEA-COMP:12134"/>
        <dbReference type="Rhea" id="RHEA-COMP:12135"/>
        <dbReference type="ChEBI" id="CHEBI:57856"/>
        <dbReference type="ChEBI" id="CHEBI:59789"/>
        <dbReference type="ChEBI" id="CHEBI:90516"/>
        <dbReference type="ChEBI" id="CHEBI:90517"/>
        <dbReference type="EC" id="2.1.1.233"/>
    </reaction>
</comment>
<dbReference type="GO" id="GO:0032259">
    <property type="term" value="P:methylation"/>
    <property type="evidence" value="ECO:0007669"/>
    <property type="project" value="UniProtKB-KW"/>
</dbReference>
<dbReference type="PANTHER" id="PTHR13600:SF21">
    <property type="entry name" value="LEUCINE CARBOXYL METHYLTRANSFERASE 1"/>
    <property type="match status" value="1"/>
</dbReference>
<dbReference type="SUPFAM" id="SSF53335">
    <property type="entry name" value="S-adenosyl-L-methionine-dependent methyltransferases"/>
    <property type="match status" value="1"/>
</dbReference>
<evidence type="ECO:0000256" key="2">
    <source>
        <dbReference type="ARBA" id="ARBA00010703"/>
    </source>
</evidence>
<evidence type="ECO:0000256" key="4">
    <source>
        <dbReference type="ARBA" id="ARBA00017497"/>
    </source>
</evidence>
<sequence length="338" mass="36748">MASSSVPQSSDAATRSTDTDALVSRTSAASLGYILDPYSCHLLPPSLRRSTDKRPPLINLGTHARTWAVDHLVRQFLLSGEGKGKGKQVLSLGAGTDTRFWRFRDEWERQGWEWECRKWVEVDFEEATASKARSISGKLAFKSKLGGEVKIAQGGTALHSPLYSLLPTDLRSLPTLSSSLSPILDPSIPTLLLAECVLIYLPPSSTSDLLHWFAETFVKDGSAAVSYDPFGLQDNFGQVMIRNLATRNLSLPAAPTTPTLNSLSNRLIDAGFSSANSLSIAQIREGVLPKEEAARVAKIEQIDEVEELNLVLQHYAVTWGSLGGGEGEVGEVVGLRMR</sequence>
<comment type="caution">
    <text evidence="10">The sequence shown here is derived from an EMBL/GenBank/DDBJ whole genome shotgun (WGS) entry which is preliminary data.</text>
</comment>
<feature type="binding site" evidence="9">
    <location>
        <position position="93"/>
    </location>
    <ligand>
        <name>S-adenosyl-L-methionine</name>
        <dbReference type="ChEBI" id="CHEBI:59789"/>
    </ligand>
</feature>
<dbReference type="FunCoup" id="A0A1Y2G266">
    <property type="interactions" value="300"/>
</dbReference>
<dbReference type="InterPro" id="IPR007213">
    <property type="entry name" value="Ppm1/Ppm2/Tcmp"/>
</dbReference>
<feature type="binding site" evidence="9">
    <location>
        <position position="65"/>
    </location>
    <ligand>
        <name>S-adenosyl-L-methionine</name>
        <dbReference type="ChEBI" id="CHEBI:59789"/>
    </ligand>
</feature>
<evidence type="ECO:0000313" key="10">
    <source>
        <dbReference type="EMBL" id="ORY88984.1"/>
    </source>
</evidence>
<protein>
    <recommendedName>
        <fullName evidence="4 8">Leucine carboxyl methyltransferase 1</fullName>
        <ecNumber evidence="3 8">2.1.1.233</ecNumber>
    </recommendedName>
</protein>
<dbReference type="PIRSF" id="PIRSF016305">
    <property type="entry name" value="LCM_mtfrase"/>
    <property type="match status" value="1"/>
</dbReference>
<evidence type="ECO:0000256" key="6">
    <source>
        <dbReference type="ARBA" id="ARBA00022679"/>
    </source>
</evidence>
<dbReference type="Gene3D" id="3.40.50.150">
    <property type="entry name" value="Vaccinia Virus protein VP39"/>
    <property type="match status" value="1"/>
</dbReference>
<organism evidence="10 11">
    <name type="scientific">Leucosporidium creatinivorum</name>
    <dbReference type="NCBI Taxonomy" id="106004"/>
    <lineage>
        <taxon>Eukaryota</taxon>
        <taxon>Fungi</taxon>
        <taxon>Dikarya</taxon>
        <taxon>Basidiomycota</taxon>
        <taxon>Pucciniomycotina</taxon>
        <taxon>Microbotryomycetes</taxon>
        <taxon>Leucosporidiales</taxon>
        <taxon>Leucosporidium</taxon>
    </lineage>
</organism>
<dbReference type="Proteomes" id="UP000193467">
    <property type="component" value="Unassembled WGS sequence"/>
</dbReference>
<feature type="binding site" evidence="9">
    <location>
        <begin position="169"/>
        <end position="170"/>
    </location>
    <ligand>
        <name>S-adenosyl-L-methionine</name>
        <dbReference type="ChEBI" id="CHEBI:59789"/>
    </ligand>
</feature>
<dbReference type="EMBL" id="MCGR01000007">
    <property type="protein sequence ID" value="ORY88984.1"/>
    <property type="molecule type" value="Genomic_DNA"/>
</dbReference>
<evidence type="ECO:0000256" key="7">
    <source>
        <dbReference type="ARBA" id="ARBA00022691"/>
    </source>
</evidence>
<evidence type="ECO:0000313" key="11">
    <source>
        <dbReference type="Proteomes" id="UP000193467"/>
    </source>
</evidence>
<comment type="function">
    <text evidence="8">Methylates the carboxyl group of the C-terminal leucine residue of protein phosphatase 2A catalytic subunits to form alpha-leucine ester residues.</text>
</comment>
<keyword evidence="11" id="KW-1185">Reference proteome</keyword>
<evidence type="ECO:0000256" key="9">
    <source>
        <dbReference type="PIRSR" id="PIRSR016305-1"/>
    </source>
</evidence>
<proteinExistence type="inferred from homology"/>
<evidence type="ECO:0000256" key="3">
    <source>
        <dbReference type="ARBA" id="ARBA00012834"/>
    </source>
</evidence>
<accession>A0A1Y2G266</accession>
<keyword evidence="5 8" id="KW-0489">Methyltransferase</keyword>
<dbReference type="InterPro" id="IPR016651">
    <property type="entry name" value="LCMT1"/>
</dbReference>
<dbReference type="AlphaFoldDB" id="A0A1Y2G266"/>
<dbReference type="GO" id="GO:0018423">
    <property type="term" value="F:protein C-terminal leucine carboxyl O-methyltransferase activity"/>
    <property type="evidence" value="ECO:0007669"/>
    <property type="project" value="UniProtKB-EC"/>
</dbReference>
<keyword evidence="7 8" id="KW-0949">S-adenosyl-L-methionine</keyword>
<dbReference type="InParanoid" id="A0A1Y2G266"/>
<gene>
    <name evidence="10" type="ORF">BCR35DRAFT_276050</name>
</gene>
<keyword evidence="6 8" id="KW-0808">Transferase</keyword>
<evidence type="ECO:0000256" key="8">
    <source>
        <dbReference type="PIRNR" id="PIRNR016305"/>
    </source>
</evidence>
<reference evidence="10 11" key="1">
    <citation type="submission" date="2016-07" db="EMBL/GenBank/DDBJ databases">
        <title>Pervasive Adenine N6-methylation of Active Genes in Fungi.</title>
        <authorList>
            <consortium name="DOE Joint Genome Institute"/>
            <person name="Mondo S.J."/>
            <person name="Dannebaum R.O."/>
            <person name="Kuo R.C."/>
            <person name="Labutti K."/>
            <person name="Haridas S."/>
            <person name="Kuo A."/>
            <person name="Salamov A."/>
            <person name="Ahrendt S.R."/>
            <person name="Lipzen A."/>
            <person name="Sullivan W."/>
            <person name="Andreopoulos W.B."/>
            <person name="Clum A."/>
            <person name="Lindquist E."/>
            <person name="Daum C."/>
            <person name="Ramamoorthy G.K."/>
            <person name="Gryganskyi A."/>
            <person name="Culley D."/>
            <person name="Magnuson J.K."/>
            <person name="James T.Y."/>
            <person name="O'Malley M.A."/>
            <person name="Stajich J.E."/>
            <person name="Spatafora J.W."/>
            <person name="Visel A."/>
            <person name="Grigoriev I.V."/>
        </authorList>
    </citation>
    <scope>NUCLEOTIDE SEQUENCE [LARGE SCALE GENOMIC DNA]</scope>
    <source>
        <strain evidence="10 11">62-1032</strain>
    </source>
</reference>
<dbReference type="OrthoDB" id="203237at2759"/>
<feature type="binding site" evidence="9">
    <location>
        <position position="195"/>
    </location>
    <ligand>
        <name>S-adenosyl-L-methionine</name>
        <dbReference type="ChEBI" id="CHEBI:59789"/>
    </ligand>
</feature>
<dbReference type="STRING" id="106004.A0A1Y2G266"/>
<evidence type="ECO:0000256" key="5">
    <source>
        <dbReference type="ARBA" id="ARBA00022603"/>
    </source>
</evidence>
<dbReference type="PANTHER" id="PTHR13600">
    <property type="entry name" value="LEUCINE CARBOXYL METHYLTRANSFERASE"/>
    <property type="match status" value="1"/>
</dbReference>
<comment type="similarity">
    <text evidence="2 8">Belongs to the methyltransferase superfamily. LCMT family.</text>
</comment>
<dbReference type="EC" id="2.1.1.233" evidence="3 8"/>
<evidence type="ECO:0000256" key="1">
    <source>
        <dbReference type="ARBA" id="ARBA00000724"/>
    </source>
</evidence>
<name>A0A1Y2G266_9BASI</name>
<dbReference type="InterPro" id="IPR029063">
    <property type="entry name" value="SAM-dependent_MTases_sf"/>
</dbReference>
<dbReference type="Pfam" id="PF04072">
    <property type="entry name" value="LCM"/>
    <property type="match status" value="1"/>
</dbReference>